<sequence length="65" mass="6718">MPVGMKIYLAVCALLGLSAALVALMDLVGGGCKGRLKWILADMVGLASGLFVFLVALLALWGVVK</sequence>
<dbReference type="EMBL" id="JABZQQ010000106">
    <property type="protein sequence ID" value="MBF1265948.1"/>
    <property type="molecule type" value="Genomic_DNA"/>
</dbReference>
<comment type="caution">
    <text evidence="2">The sequence shown here is derived from an EMBL/GenBank/DDBJ whole genome shotgun (WGS) entry which is preliminary data.</text>
</comment>
<organism evidence="2 3">
    <name type="scientific">Neisseria sicca</name>
    <dbReference type="NCBI Taxonomy" id="490"/>
    <lineage>
        <taxon>Bacteria</taxon>
        <taxon>Pseudomonadati</taxon>
        <taxon>Pseudomonadota</taxon>
        <taxon>Betaproteobacteria</taxon>
        <taxon>Neisseriales</taxon>
        <taxon>Neisseriaceae</taxon>
        <taxon>Neisseria</taxon>
    </lineage>
</organism>
<keyword evidence="1" id="KW-1133">Transmembrane helix</keyword>
<dbReference type="AlphaFoldDB" id="A0A930GUL3"/>
<name>A0A930GUL3_NEISI</name>
<dbReference type="Proteomes" id="UP000780345">
    <property type="component" value="Unassembled WGS sequence"/>
</dbReference>
<gene>
    <name evidence="2" type="ORF">HXM80_09955</name>
</gene>
<evidence type="ECO:0000256" key="1">
    <source>
        <dbReference type="SAM" id="Phobius"/>
    </source>
</evidence>
<accession>A0A930GUL3</accession>
<evidence type="ECO:0000313" key="3">
    <source>
        <dbReference type="Proteomes" id="UP000780345"/>
    </source>
</evidence>
<proteinExistence type="predicted"/>
<keyword evidence="1" id="KW-0812">Transmembrane</keyword>
<feature type="transmembrane region" description="Helical" evidence="1">
    <location>
        <begin position="39"/>
        <end position="64"/>
    </location>
</feature>
<evidence type="ECO:0000313" key="2">
    <source>
        <dbReference type="EMBL" id="MBF1265948.1"/>
    </source>
</evidence>
<reference evidence="2" key="1">
    <citation type="submission" date="2020-04" db="EMBL/GenBank/DDBJ databases">
        <title>Deep metagenomics examines the oral microbiome during advanced dental caries in children, revealing novel taxa and co-occurrences with host molecules.</title>
        <authorList>
            <person name="Baker J.L."/>
            <person name="Morton J.T."/>
            <person name="Dinis M."/>
            <person name="Alvarez R."/>
            <person name="Tran N.C."/>
            <person name="Knight R."/>
            <person name="Edlund A."/>
        </authorList>
    </citation>
    <scope>NUCLEOTIDE SEQUENCE</scope>
    <source>
        <strain evidence="2">JCVI_32_bin.62</strain>
    </source>
</reference>
<protein>
    <submittedName>
        <fullName evidence="2">Pyrophosphate-energized proton pump</fullName>
    </submittedName>
</protein>
<keyword evidence="1" id="KW-0472">Membrane</keyword>